<comment type="caution">
    <text evidence="1">The sequence shown here is derived from an EMBL/GenBank/DDBJ whole genome shotgun (WGS) entry which is preliminary data.</text>
</comment>
<reference evidence="1 2" key="1">
    <citation type="journal article" date="2021" name="Nat. Commun.">
        <title>Genetic determinants of endophytism in the Arabidopsis root mycobiome.</title>
        <authorList>
            <person name="Mesny F."/>
            <person name="Miyauchi S."/>
            <person name="Thiergart T."/>
            <person name="Pickel B."/>
            <person name="Atanasova L."/>
            <person name="Karlsson M."/>
            <person name="Huettel B."/>
            <person name="Barry K.W."/>
            <person name="Haridas S."/>
            <person name="Chen C."/>
            <person name="Bauer D."/>
            <person name="Andreopoulos W."/>
            <person name="Pangilinan J."/>
            <person name="LaButti K."/>
            <person name="Riley R."/>
            <person name="Lipzen A."/>
            <person name="Clum A."/>
            <person name="Drula E."/>
            <person name="Henrissat B."/>
            <person name="Kohler A."/>
            <person name="Grigoriev I.V."/>
            <person name="Martin F.M."/>
            <person name="Hacquard S."/>
        </authorList>
    </citation>
    <scope>NUCLEOTIDE SEQUENCE [LARGE SCALE GENOMIC DNA]</scope>
    <source>
        <strain evidence="1 2">MPI-SDFR-AT-0079</strain>
    </source>
</reference>
<sequence>MDGYKAVSGATTEASTSREQHTHSPLTLLGLPAHIRRRIYLHVGLARWDGLPYVFDLHGREARFQPSPSPGSFNGLLLSCRLLHDEAAALLYSSNHFVLDYSQPASFAPLHALTVPSLASLTSLRIVLNQSSCHEPDTVGLGNCCRHGHKDEPWPRTGIFICTKDHADKHSPPLLSLSGRGSSPDEEDCGVAAAQAMLSEWHSTAVYMSSLLSPGNLDLSLICDIDPRHPQAVEVAAQAVAPLSLLPLLKNCHVRLCESPDRRLQQVASDAVMRARGVSAPYSKPPPTATPFLSLPRELRLLILEYTDLITPWREVMRSRCHRGYTVLHIPCHRIEYLDCPLEVHPGCQFSRCWGNPDIEPRIGCFCRLRHAASSSRCVCWSPPSSLFLVCRTLRQDAELVFFSGNRFVVNDVDSHSPSRITAPSAQAVAATRCYPFERFAASQFLREVVPTHCLAHLRFLEIVFPPYPHDHWPQPEDPAMKEWCSTVTWLRDKINARGLTVSFVAADVDNWEPPPEREQMTRQQGVVILDSYIRIVRPLRCWAAGEDGLAGFRVRLADPWGWTERRIRQLRKRGLAEKHEATERELKAYVEGSVMGERYRADDTKKGPPQCLWPRAFNGRI</sequence>
<protein>
    <submittedName>
        <fullName evidence="1">Uncharacterized protein</fullName>
    </submittedName>
</protein>
<keyword evidence="2" id="KW-1185">Reference proteome</keyword>
<evidence type="ECO:0000313" key="2">
    <source>
        <dbReference type="Proteomes" id="UP000724584"/>
    </source>
</evidence>
<accession>A0ACB7P360</accession>
<gene>
    <name evidence="1" type="ORF">F5144DRAFT_491852</name>
</gene>
<dbReference type="EMBL" id="JAGIZQ010000005">
    <property type="protein sequence ID" value="KAH6628347.1"/>
    <property type="molecule type" value="Genomic_DNA"/>
</dbReference>
<evidence type="ECO:0000313" key="1">
    <source>
        <dbReference type="EMBL" id="KAH6628347.1"/>
    </source>
</evidence>
<dbReference type="Proteomes" id="UP000724584">
    <property type="component" value="Unassembled WGS sequence"/>
</dbReference>
<organism evidence="1 2">
    <name type="scientific">Chaetomium tenue</name>
    <dbReference type="NCBI Taxonomy" id="1854479"/>
    <lineage>
        <taxon>Eukaryota</taxon>
        <taxon>Fungi</taxon>
        <taxon>Dikarya</taxon>
        <taxon>Ascomycota</taxon>
        <taxon>Pezizomycotina</taxon>
        <taxon>Sordariomycetes</taxon>
        <taxon>Sordariomycetidae</taxon>
        <taxon>Sordariales</taxon>
        <taxon>Chaetomiaceae</taxon>
        <taxon>Chaetomium</taxon>
    </lineage>
</organism>
<name>A0ACB7P360_9PEZI</name>
<proteinExistence type="predicted"/>